<dbReference type="InterPro" id="IPR038765">
    <property type="entry name" value="Papain-like_cys_pep_sf"/>
</dbReference>
<keyword evidence="3 7" id="KW-0732">Signal</keyword>
<feature type="signal peptide" evidence="7">
    <location>
        <begin position="1"/>
        <end position="30"/>
    </location>
</feature>
<evidence type="ECO:0000256" key="5">
    <source>
        <dbReference type="ARBA" id="ARBA00022807"/>
    </source>
</evidence>
<dbReference type="GO" id="GO:0005764">
    <property type="term" value="C:lysosome"/>
    <property type="evidence" value="ECO:0000318"/>
    <property type="project" value="GO_Central"/>
</dbReference>
<sequence>MALFSTSRCSWLGLCVLLVMSCLMLAGCSSESLLTSDDEHLGNHHDLMMDRFHLWMTVQNRSYSTADVKARRYEVYRSNMRFIEAVNAQAATSGLTYELGEGPFTDLSSEEFMALYTGQIPEGDHGQDGEEDQQIITTHAGPMGPAGTYSVYANFSAGAPRSIDWRNRGAVTPVKNQGQCGSCWAFSTVATIEGLHKIKRGTIVSLSEQQLVDCDSLDGGCNGGQTSRAFLWIKRNGGITTTASYRYKASRGQCMRNRKPAATIIGSRAVKSNSEVSLMNAVANRPVAVAISVDGKHFHHFKLGIYNGPCGDGKLNHAVTVVGYGQQKQNGAKYWIVKNSWGGTWGDKGFMQMKRGTKNPSGQCGIAMQPVFPLMKGGRTTD</sequence>
<dbReference type="KEGG" id="taes:123155736"/>
<dbReference type="OrthoDB" id="10253408at2759"/>
<feature type="domain" description="Cathepsin propeptide inhibitor" evidence="9">
    <location>
        <begin position="52"/>
        <end position="112"/>
    </location>
</feature>
<evidence type="ECO:0008006" key="12">
    <source>
        <dbReference type="Google" id="ProtNLM"/>
    </source>
</evidence>
<evidence type="ECO:0000256" key="7">
    <source>
        <dbReference type="SAM" id="SignalP"/>
    </source>
</evidence>
<feature type="domain" description="Peptidase C1A papain C-terminal" evidence="8">
    <location>
        <begin position="159"/>
        <end position="374"/>
    </location>
</feature>
<evidence type="ECO:0000313" key="10">
    <source>
        <dbReference type="EnsemblPlants" id="TraesCS7B02G494100.1"/>
    </source>
</evidence>
<proteinExistence type="inferred from homology"/>
<feature type="chain" id="PRO_5043180831" description="Cysteine proteinase" evidence="7">
    <location>
        <begin position="31"/>
        <end position="382"/>
    </location>
</feature>
<keyword evidence="6" id="KW-1015">Disulfide bond</keyword>
<evidence type="ECO:0000259" key="9">
    <source>
        <dbReference type="SMART" id="SM00848"/>
    </source>
</evidence>
<dbReference type="SMART" id="SM00848">
    <property type="entry name" value="Inhibitor_I29"/>
    <property type="match status" value="1"/>
</dbReference>
<keyword evidence="11" id="KW-1185">Reference proteome</keyword>
<dbReference type="InterPro" id="IPR013201">
    <property type="entry name" value="Prot_inhib_I29"/>
</dbReference>
<keyword evidence="4" id="KW-0378">Hydrolase</keyword>
<protein>
    <recommendedName>
        <fullName evidence="12">Cysteine proteinase</fullName>
    </recommendedName>
</protein>
<dbReference type="Pfam" id="PF00112">
    <property type="entry name" value="Peptidase_C1"/>
    <property type="match status" value="1"/>
</dbReference>
<evidence type="ECO:0000256" key="3">
    <source>
        <dbReference type="ARBA" id="ARBA00022729"/>
    </source>
</evidence>
<dbReference type="SUPFAM" id="SSF54001">
    <property type="entry name" value="Cysteine proteinases"/>
    <property type="match status" value="1"/>
</dbReference>
<dbReference type="InterPro" id="IPR000668">
    <property type="entry name" value="Peptidase_C1A_C"/>
</dbReference>
<dbReference type="EnsemblPlants" id="TraesCS7B02G494100.1">
    <property type="protein sequence ID" value="TraesCS7B02G494100.1"/>
    <property type="gene ID" value="TraesCS7B02G494100"/>
</dbReference>
<evidence type="ECO:0000313" key="11">
    <source>
        <dbReference type="Proteomes" id="UP000019116"/>
    </source>
</evidence>
<keyword evidence="5" id="KW-0788">Thiol protease</keyword>
<dbReference type="InterPro" id="IPR039417">
    <property type="entry name" value="Peptidase_C1A_papain-like"/>
</dbReference>
<dbReference type="PRINTS" id="PR00705">
    <property type="entry name" value="PAPAIN"/>
</dbReference>
<dbReference type="PROSITE" id="PS00639">
    <property type="entry name" value="THIOL_PROTEASE_HIS"/>
    <property type="match status" value="1"/>
</dbReference>
<dbReference type="AlphaFoldDB" id="A0A3B6SR38"/>
<gene>
    <name evidence="10" type="primary">LOC123155736</name>
</gene>
<evidence type="ECO:0000259" key="8">
    <source>
        <dbReference type="SMART" id="SM00645"/>
    </source>
</evidence>
<dbReference type="InterPro" id="IPR013128">
    <property type="entry name" value="Peptidase_C1A"/>
</dbReference>
<evidence type="ECO:0000256" key="4">
    <source>
        <dbReference type="ARBA" id="ARBA00022801"/>
    </source>
</evidence>
<dbReference type="STRING" id="4565.A0A3B6SR38"/>
<organism evidence="10">
    <name type="scientific">Triticum aestivum</name>
    <name type="common">Wheat</name>
    <dbReference type="NCBI Taxonomy" id="4565"/>
    <lineage>
        <taxon>Eukaryota</taxon>
        <taxon>Viridiplantae</taxon>
        <taxon>Streptophyta</taxon>
        <taxon>Embryophyta</taxon>
        <taxon>Tracheophyta</taxon>
        <taxon>Spermatophyta</taxon>
        <taxon>Magnoliopsida</taxon>
        <taxon>Liliopsida</taxon>
        <taxon>Poales</taxon>
        <taxon>Poaceae</taxon>
        <taxon>BOP clade</taxon>
        <taxon>Pooideae</taxon>
        <taxon>Triticodae</taxon>
        <taxon>Triticeae</taxon>
        <taxon>Triticinae</taxon>
        <taxon>Triticum</taxon>
    </lineage>
</organism>
<dbReference type="SMR" id="A0A3B6SR38"/>
<dbReference type="GeneID" id="123155736"/>
<dbReference type="Proteomes" id="UP000019116">
    <property type="component" value="Chromosome 7B"/>
</dbReference>
<dbReference type="SMART" id="SM00645">
    <property type="entry name" value="Pept_C1"/>
    <property type="match status" value="1"/>
</dbReference>
<dbReference type="GO" id="GO:0004197">
    <property type="term" value="F:cysteine-type endopeptidase activity"/>
    <property type="evidence" value="ECO:0000318"/>
    <property type="project" value="GO_Central"/>
</dbReference>
<dbReference type="PROSITE" id="PS00640">
    <property type="entry name" value="THIOL_PROTEASE_ASN"/>
    <property type="match status" value="1"/>
</dbReference>
<dbReference type="Gramene" id="TraesCS7B02G494100.1">
    <property type="protein sequence ID" value="TraesCS7B02G494100.1"/>
    <property type="gene ID" value="TraesCS7B02G494100"/>
</dbReference>
<dbReference type="CDD" id="cd02248">
    <property type="entry name" value="Peptidase_C1A"/>
    <property type="match status" value="1"/>
</dbReference>
<evidence type="ECO:0000256" key="2">
    <source>
        <dbReference type="ARBA" id="ARBA00022670"/>
    </source>
</evidence>
<keyword evidence="2" id="KW-0645">Protease</keyword>
<dbReference type="PROSITE" id="PS00139">
    <property type="entry name" value="THIOL_PROTEASE_CYS"/>
    <property type="match status" value="1"/>
</dbReference>
<dbReference type="Pfam" id="PF08246">
    <property type="entry name" value="Inhibitor_I29"/>
    <property type="match status" value="1"/>
</dbReference>
<evidence type="ECO:0000256" key="6">
    <source>
        <dbReference type="ARBA" id="ARBA00023157"/>
    </source>
</evidence>
<evidence type="ECO:0000256" key="1">
    <source>
        <dbReference type="ARBA" id="ARBA00008455"/>
    </source>
</evidence>
<dbReference type="InterPro" id="IPR000169">
    <property type="entry name" value="Pept_cys_AS"/>
</dbReference>
<comment type="similarity">
    <text evidence="1">Belongs to the peptidase C1 family.</text>
</comment>
<dbReference type="InterPro" id="IPR025660">
    <property type="entry name" value="Pept_his_AS"/>
</dbReference>
<dbReference type="PANTHER" id="PTHR12411">
    <property type="entry name" value="CYSTEINE PROTEASE FAMILY C1-RELATED"/>
    <property type="match status" value="1"/>
</dbReference>
<dbReference type="GO" id="GO:0005615">
    <property type="term" value="C:extracellular space"/>
    <property type="evidence" value="ECO:0000318"/>
    <property type="project" value="GO_Central"/>
</dbReference>
<dbReference type="RefSeq" id="XP_044429814.1">
    <property type="nucleotide sequence ID" value="XM_044573879.1"/>
</dbReference>
<dbReference type="GO" id="GO:0051603">
    <property type="term" value="P:proteolysis involved in protein catabolic process"/>
    <property type="evidence" value="ECO:0000318"/>
    <property type="project" value="GO_Central"/>
</dbReference>
<dbReference type="Gramene" id="TraesCS7B03G1332600.1">
    <property type="protein sequence ID" value="TraesCS7B03G1332600.1.CDS"/>
    <property type="gene ID" value="TraesCS7B03G1332600"/>
</dbReference>
<reference evidence="10" key="1">
    <citation type="submission" date="2018-08" db="EMBL/GenBank/DDBJ databases">
        <authorList>
            <person name="Rossello M."/>
        </authorList>
    </citation>
    <scope>NUCLEOTIDE SEQUENCE [LARGE SCALE GENOMIC DNA]</scope>
    <source>
        <strain evidence="10">cv. Chinese Spring</strain>
    </source>
</reference>
<dbReference type="FunFam" id="3.90.70.10:FF:000067">
    <property type="entry name" value="Senescence-specific cysteine protease"/>
    <property type="match status" value="1"/>
</dbReference>
<accession>A0A3B6SR38</accession>
<reference evidence="10" key="2">
    <citation type="submission" date="2018-10" db="UniProtKB">
        <authorList>
            <consortium name="EnsemblPlants"/>
        </authorList>
    </citation>
    <scope>IDENTIFICATION</scope>
</reference>
<dbReference type="InterPro" id="IPR025661">
    <property type="entry name" value="Pept_asp_AS"/>
</dbReference>
<name>A0A3B6SR38_WHEAT</name>
<dbReference type="Gene3D" id="3.90.70.10">
    <property type="entry name" value="Cysteine proteinases"/>
    <property type="match status" value="1"/>
</dbReference>